<evidence type="ECO:0000313" key="1">
    <source>
        <dbReference type="EMBL" id="KAH7925808.1"/>
    </source>
</evidence>
<protein>
    <submittedName>
        <fullName evidence="1">Uncharacterized protein</fullName>
    </submittedName>
</protein>
<accession>A0ACB8BMM0</accession>
<sequence length="133" mass="14098">MIVLPVIDISPSSTRSAVPYNPRIAVTTNIGPAITLGRSRPAMQGCLHTVQPSVATLPHTSPAATTYTPMQQHPPNAPPQSTSASAPEHHQTHGPRPTGTFLKMRHLGVSAERATSTVPLRPHRMPPATCAHS</sequence>
<comment type="caution">
    <text evidence="1">The sequence shown here is derived from an EMBL/GenBank/DDBJ whole genome shotgun (WGS) entry which is preliminary data.</text>
</comment>
<dbReference type="EMBL" id="MU266395">
    <property type="protein sequence ID" value="KAH7925808.1"/>
    <property type="molecule type" value="Genomic_DNA"/>
</dbReference>
<dbReference type="Proteomes" id="UP000790709">
    <property type="component" value="Unassembled WGS sequence"/>
</dbReference>
<evidence type="ECO:0000313" key="2">
    <source>
        <dbReference type="Proteomes" id="UP000790709"/>
    </source>
</evidence>
<reference evidence="1" key="1">
    <citation type="journal article" date="2021" name="New Phytol.">
        <title>Evolutionary innovations through gain and loss of genes in the ectomycorrhizal Boletales.</title>
        <authorList>
            <person name="Wu G."/>
            <person name="Miyauchi S."/>
            <person name="Morin E."/>
            <person name="Kuo A."/>
            <person name="Drula E."/>
            <person name="Varga T."/>
            <person name="Kohler A."/>
            <person name="Feng B."/>
            <person name="Cao Y."/>
            <person name="Lipzen A."/>
            <person name="Daum C."/>
            <person name="Hundley H."/>
            <person name="Pangilinan J."/>
            <person name="Johnson J."/>
            <person name="Barry K."/>
            <person name="LaButti K."/>
            <person name="Ng V."/>
            <person name="Ahrendt S."/>
            <person name="Min B."/>
            <person name="Choi I.G."/>
            <person name="Park H."/>
            <person name="Plett J.M."/>
            <person name="Magnuson J."/>
            <person name="Spatafora J.W."/>
            <person name="Nagy L.G."/>
            <person name="Henrissat B."/>
            <person name="Grigoriev I.V."/>
            <person name="Yang Z.L."/>
            <person name="Xu J."/>
            <person name="Martin F.M."/>
        </authorList>
    </citation>
    <scope>NUCLEOTIDE SEQUENCE</scope>
    <source>
        <strain evidence="1">KUC20120723A-06</strain>
    </source>
</reference>
<organism evidence="1 2">
    <name type="scientific">Leucogyrophana mollusca</name>
    <dbReference type="NCBI Taxonomy" id="85980"/>
    <lineage>
        <taxon>Eukaryota</taxon>
        <taxon>Fungi</taxon>
        <taxon>Dikarya</taxon>
        <taxon>Basidiomycota</taxon>
        <taxon>Agaricomycotina</taxon>
        <taxon>Agaricomycetes</taxon>
        <taxon>Agaricomycetidae</taxon>
        <taxon>Boletales</taxon>
        <taxon>Boletales incertae sedis</taxon>
        <taxon>Leucogyrophana</taxon>
    </lineage>
</organism>
<keyword evidence="2" id="KW-1185">Reference proteome</keyword>
<name>A0ACB8BMM0_9AGAM</name>
<proteinExistence type="predicted"/>
<gene>
    <name evidence="1" type="ORF">BV22DRAFT_409685</name>
</gene>